<name>A0A0S4TY03_RALSL</name>
<accession>A0A0S4TY03</accession>
<evidence type="ECO:0000313" key="1">
    <source>
        <dbReference type="EMBL" id="CUV14925.1"/>
    </source>
</evidence>
<gene>
    <name evidence="1" type="ORF">RUN39_v1_1010002</name>
</gene>
<dbReference type="EMBL" id="LN899819">
    <property type="protein sequence ID" value="CUV14925.1"/>
    <property type="molecule type" value="Genomic_DNA"/>
</dbReference>
<protein>
    <submittedName>
        <fullName evidence="1">Uncharacterized protein</fullName>
    </submittedName>
</protein>
<proteinExistence type="predicted"/>
<organism evidence="1">
    <name type="scientific">Ralstonia solanacearum</name>
    <name type="common">Pseudomonas solanacearum</name>
    <dbReference type="NCBI Taxonomy" id="305"/>
    <lineage>
        <taxon>Bacteria</taxon>
        <taxon>Pseudomonadati</taxon>
        <taxon>Pseudomonadota</taxon>
        <taxon>Betaproteobacteria</taxon>
        <taxon>Burkholderiales</taxon>
        <taxon>Burkholderiaceae</taxon>
        <taxon>Ralstonia</taxon>
        <taxon>Ralstonia solanacearum species complex</taxon>
    </lineage>
</organism>
<reference evidence="1" key="1">
    <citation type="submission" date="2015-10" db="EMBL/GenBank/DDBJ databases">
        <authorList>
            <person name="Gilbert D.G."/>
        </authorList>
    </citation>
    <scope>NUCLEOTIDE SEQUENCE</scope>
    <source>
        <strain evidence="1">Phyl III-seqv23</strain>
    </source>
</reference>
<sequence length="73" mass="8143">MLYCLVSRWTANDSRRVLNRSYVSHMINLTTLAPDIQAAILSETLPEEAALFDLAADTAQCGRRSAGGSTRWW</sequence>
<dbReference type="AlphaFoldDB" id="A0A0S4TY03"/>